<dbReference type="SMART" id="SM00345">
    <property type="entry name" value="HTH_GNTR"/>
    <property type="match status" value="1"/>
</dbReference>
<dbReference type="InterPro" id="IPR036390">
    <property type="entry name" value="WH_DNA-bd_sf"/>
</dbReference>
<protein>
    <submittedName>
        <fullName evidence="7">Transcriptional regulator, GntR family</fullName>
    </submittedName>
</protein>
<dbReference type="InterPro" id="IPR036388">
    <property type="entry name" value="WH-like_DNA-bd_sf"/>
</dbReference>
<dbReference type="Gene3D" id="1.10.10.10">
    <property type="entry name" value="Winged helix-like DNA-binding domain superfamily/Winged helix DNA-binding domain"/>
    <property type="match status" value="1"/>
</dbReference>
<dbReference type="GO" id="GO:0003677">
    <property type="term" value="F:DNA binding"/>
    <property type="evidence" value="ECO:0007669"/>
    <property type="project" value="UniProtKB-KW"/>
</dbReference>
<dbReference type="RefSeq" id="WP_003003735.1">
    <property type="nucleotide sequence ID" value="NZ_GG668630.1"/>
</dbReference>
<dbReference type="InterPro" id="IPR004839">
    <property type="entry name" value="Aminotransferase_I/II_large"/>
</dbReference>
<dbReference type="PROSITE" id="PS50949">
    <property type="entry name" value="HTH_GNTR"/>
    <property type="match status" value="1"/>
</dbReference>
<evidence type="ECO:0000256" key="1">
    <source>
        <dbReference type="ARBA" id="ARBA00005384"/>
    </source>
</evidence>
<dbReference type="Gene3D" id="3.40.640.10">
    <property type="entry name" value="Type I PLP-dependent aspartate aminotransferase-like (Major domain)"/>
    <property type="match status" value="1"/>
</dbReference>
<dbReference type="GO" id="GO:0030170">
    <property type="term" value="F:pyridoxal phosphate binding"/>
    <property type="evidence" value="ECO:0007669"/>
    <property type="project" value="InterPro"/>
</dbReference>
<name>C2G3S6_SPHSI</name>
<evidence type="ECO:0000259" key="6">
    <source>
        <dbReference type="PROSITE" id="PS50949"/>
    </source>
</evidence>
<sequence>MASPVSVPYQSFIQIDRNLDSSVYLQISNQLINAIQRGFLTAGTKLPGTRTLGNLLQIHRNTIVAAYDELHAQGWVEMRPNQGTFVLAKSDDKPQKIRSAQQNQLAVYPSSTGYSFRKSILLDNPFEHSACEYVFNDGIPDIRLTQIDHLSSLYSANLKRKSNRKKLGYYNHDGSEYFKKNLSNYLNLSRGLHISKDNILITRSTEMSVYIVSEILLSAGEIVLVGEMSYFSVNMIFQKSGAHIMSVPIDQEGIDVDAVREICERQRVRMLYITPHHHYPTTVTLSAERRIALLDLASQFGFIILEDDYDYDFHYDKAPVLPLASADTNGMVVYIGSFGKSLAPGFRTGFIVAPQNLMIEMRKHLGIIDRQGDIMMEQVLGEMIEEGDIHRYLKKSLKVYQERRDYFTSLLEQQLHEYLDFRKPSGGLAVWATWKQPINLLQLSRSCARNNLFIPRTLLYQNSSLTATRLGFGHFTIEEMEESIAILHQAVLSQQ</sequence>
<dbReference type="InterPro" id="IPR015424">
    <property type="entry name" value="PyrdxlP-dep_Trfase"/>
</dbReference>
<evidence type="ECO:0000256" key="5">
    <source>
        <dbReference type="ARBA" id="ARBA00023163"/>
    </source>
</evidence>
<dbReference type="PANTHER" id="PTHR46577">
    <property type="entry name" value="HTH-TYPE TRANSCRIPTIONAL REGULATORY PROTEIN GABR"/>
    <property type="match status" value="1"/>
</dbReference>
<keyword evidence="2" id="KW-0663">Pyridoxal phosphate</keyword>
<accession>C2G3S6</accession>
<keyword evidence="5" id="KW-0804">Transcription</keyword>
<dbReference type="GO" id="GO:0003700">
    <property type="term" value="F:DNA-binding transcription factor activity"/>
    <property type="evidence" value="ECO:0007669"/>
    <property type="project" value="InterPro"/>
</dbReference>
<dbReference type="HOGENOM" id="CLU_017584_0_1_10"/>
<comment type="similarity">
    <text evidence="1">In the C-terminal section; belongs to the class-I pyridoxal-phosphate-dependent aminotransferase family.</text>
</comment>
<evidence type="ECO:0000256" key="2">
    <source>
        <dbReference type="ARBA" id="ARBA00022898"/>
    </source>
</evidence>
<evidence type="ECO:0000313" key="8">
    <source>
        <dbReference type="Proteomes" id="UP000006241"/>
    </source>
</evidence>
<evidence type="ECO:0000256" key="3">
    <source>
        <dbReference type="ARBA" id="ARBA00023015"/>
    </source>
</evidence>
<keyword evidence="4" id="KW-0238">DNA-binding</keyword>
<organism evidence="7 8">
    <name type="scientific">Sphingobacterium spiritivorum ATCC 33300</name>
    <dbReference type="NCBI Taxonomy" id="525372"/>
    <lineage>
        <taxon>Bacteria</taxon>
        <taxon>Pseudomonadati</taxon>
        <taxon>Bacteroidota</taxon>
        <taxon>Sphingobacteriia</taxon>
        <taxon>Sphingobacteriales</taxon>
        <taxon>Sphingobacteriaceae</taxon>
        <taxon>Sphingobacterium</taxon>
    </lineage>
</organism>
<comment type="caution">
    <text evidence="7">The sequence shown here is derived from an EMBL/GenBank/DDBJ whole genome shotgun (WGS) entry which is preliminary data.</text>
</comment>
<dbReference type="SUPFAM" id="SSF46785">
    <property type="entry name" value="Winged helix' DNA-binding domain"/>
    <property type="match status" value="1"/>
</dbReference>
<reference evidence="7 8" key="1">
    <citation type="submission" date="2009-01" db="EMBL/GenBank/DDBJ databases">
        <authorList>
            <person name="Qin X."/>
            <person name="Bachman B."/>
            <person name="Battles P."/>
            <person name="Bell A."/>
            <person name="Bess C."/>
            <person name="Bickham C."/>
            <person name="Chaboub L."/>
            <person name="Chen D."/>
            <person name="Coyle M."/>
            <person name="Deiros D.R."/>
            <person name="Dinh H."/>
            <person name="Forbes L."/>
            <person name="Fowler G."/>
            <person name="Francisco L."/>
            <person name="Fu Q."/>
            <person name="Gubbala S."/>
            <person name="Hale W."/>
            <person name="Han Y."/>
            <person name="Hemphill L."/>
            <person name="Highlander S.K."/>
            <person name="Hirani K."/>
            <person name="Hogues M."/>
            <person name="Jackson L."/>
            <person name="Jakkamsetti A."/>
            <person name="Javaid M."/>
            <person name="Jiang H."/>
            <person name="Korchina V."/>
            <person name="Kovar C."/>
            <person name="Lara F."/>
            <person name="Lee S."/>
            <person name="Mata R."/>
            <person name="Mathew T."/>
            <person name="Moen C."/>
            <person name="Morales K."/>
            <person name="Munidasa M."/>
            <person name="Nazareth L."/>
            <person name="Ngo R."/>
            <person name="Nguyen L."/>
            <person name="Okwuonu G."/>
            <person name="Ongeri F."/>
            <person name="Patil S."/>
            <person name="Petrosino J."/>
            <person name="Pham C."/>
            <person name="Pham P."/>
            <person name="Pu L.-L."/>
            <person name="Puazo M."/>
            <person name="Raj R."/>
            <person name="Reid J."/>
            <person name="Rouhana J."/>
            <person name="Saada N."/>
            <person name="Shang Y."/>
            <person name="Simmons D."/>
            <person name="Thornton R."/>
            <person name="Warren J."/>
            <person name="Weissenberger G."/>
            <person name="Zhang J."/>
            <person name="Zhang L."/>
            <person name="Zhou C."/>
            <person name="Zhu D."/>
            <person name="Muzny D."/>
            <person name="Worley K."/>
            <person name="Gibbs R."/>
        </authorList>
    </citation>
    <scope>NUCLEOTIDE SEQUENCE [LARGE SCALE GENOMIC DNA]</scope>
    <source>
        <strain evidence="7 8">ATCC 33300</strain>
    </source>
</reference>
<proteinExistence type="inferred from homology"/>
<dbReference type="InterPro" id="IPR051446">
    <property type="entry name" value="HTH_trans_reg/aminotransferase"/>
</dbReference>
<dbReference type="PANTHER" id="PTHR46577:SF1">
    <property type="entry name" value="HTH-TYPE TRANSCRIPTIONAL REGULATORY PROTEIN GABR"/>
    <property type="match status" value="1"/>
</dbReference>
<dbReference type="Proteomes" id="UP000006241">
    <property type="component" value="Unassembled WGS sequence"/>
</dbReference>
<evidence type="ECO:0000256" key="4">
    <source>
        <dbReference type="ARBA" id="ARBA00023125"/>
    </source>
</evidence>
<dbReference type="CDD" id="cd07377">
    <property type="entry name" value="WHTH_GntR"/>
    <property type="match status" value="1"/>
</dbReference>
<dbReference type="SUPFAM" id="SSF53383">
    <property type="entry name" value="PLP-dependent transferases"/>
    <property type="match status" value="1"/>
</dbReference>
<dbReference type="AlphaFoldDB" id="C2G3S6"/>
<feature type="domain" description="HTH gntR-type" evidence="6">
    <location>
        <begin position="21"/>
        <end position="89"/>
    </location>
</feature>
<keyword evidence="3" id="KW-0805">Transcription regulation</keyword>
<evidence type="ECO:0000313" key="7">
    <source>
        <dbReference type="EMBL" id="EEI90281.1"/>
    </source>
</evidence>
<gene>
    <name evidence="7" type="ORF">HMPREF0765_4232</name>
</gene>
<dbReference type="Pfam" id="PF00392">
    <property type="entry name" value="GntR"/>
    <property type="match status" value="1"/>
</dbReference>
<dbReference type="InterPro" id="IPR015421">
    <property type="entry name" value="PyrdxlP-dep_Trfase_major"/>
</dbReference>
<dbReference type="CDD" id="cd00609">
    <property type="entry name" value="AAT_like"/>
    <property type="match status" value="1"/>
</dbReference>
<dbReference type="Pfam" id="PF00155">
    <property type="entry name" value="Aminotran_1_2"/>
    <property type="match status" value="1"/>
</dbReference>
<dbReference type="InterPro" id="IPR000524">
    <property type="entry name" value="Tscrpt_reg_HTH_GntR"/>
</dbReference>
<dbReference type="EMBL" id="ACHB01000092">
    <property type="protein sequence ID" value="EEI90281.1"/>
    <property type="molecule type" value="Genomic_DNA"/>
</dbReference>